<dbReference type="RefSeq" id="WP_110046186.1">
    <property type="nucleotide sequence ID" value="NZ_CP054613.1"/>
</dbReference>
<dbReference type="Pfam" id="PF02311">
    <property type="entry name" value="AraC_binding"/>
    <property type="match status" value="1"/>
</dbReference>
<evidence type="ECO:0000313" key="6">
    <source>
        <dbReference type="Proteomes" id="UP000246635"/>
    </source>
</evidence>
<gene>
    <name evidence="5" type="ORF">DFQ01_1242</name>
</gene>
<dbReference type="InterPro" id="IPR009057">
    <property type="entry name" value="Homeodomain-like_sf"/>
</dbReference>
<dbReference type="InterPro" id="IPR003313">
    <property type="entry name" value="AraC-bd"/>
</dbReference>
<evidence type="ECO:0000256" key="2">
    <source>
        <dbReference type="ARBA" id="ARBA00023125"/>
    </source>
</evidence>
<reference evidence="5 6" key="1">
    <citation type="submission" date="2018-05" db="EMBL/GenBank/DDBJ databases">
        <title>Genomic Encyclopedia of Type Strains, Phase III (KMG-III): the genomes of soil and plant-associated and newly described type strains.</title>
        <authorList>
            <person name="Whitman W."/>
        </authorList>
    </citation>
    <scope>NUCLEOTIDE SEQUENCE [LARGE SCALE GENOMIC DNA]</scope>
    <source>
        <strain evidence="5 6">CECT 5696</strain>
    </source>
</reference>
<dbReference type="Proteomes" id="UP000246635">
    <property type="component" value="Unassembled WGS sequence"/>
</dbReference>
<dbReference type="PRINTS" id="PR00032">
    <property type="entry name" value="HTHARAC"/>
</dbReference>
<dbReference type="EMBL" id="QGTQ01000024">
    <property type="protein sequence ID" value="PWV95829.1"/>
    <property type="molecule type" value="Genomic_DNA"/>
</dbReference>
<accession>A0A2V2YR58</accession>
<protein>
    <submittedName>
        <fullName evidence="5">AraC-like protein</fullName>
    </submittedName>
</protein>
<dbReference type="GO" id="GO:0003700">
    <property type="term" value="F:DNA-binding transcription factor activity"/>
    <property type="evidence" value="ECO:0007669"/>
    <property type="project" value="InterPro"/>
</dbReference>
<proteinExistence type="predicted"/>
<keyword evidence="1" id="KW-0805">Transcription regulation</keyword>
<dbReference type="Pfam" id="PF12833">
    <property type="entry name" value="HTH_18"/>
    <property type="match status" value="1"/>
</dbReference>
<dbReference type="AlphaFoldDB" id="A0A2V2YR58"/>
<feature type="domain" description="HTH araC/xylS-type" evidence="4">
    <location>
        <begin position="159"/>
        <end position="256"/>
    </location>
</feature>
<keyword evidence="2" id="KW-0238">DNA-binding</keyword>
<keyword evidence="6" id="KW-1185">Reference proteome</keyword>
<dbReference type="SUPFAM" id="SSF51215">
    <property type="entry name" value="Regulatory protein AraC"/>
    <property type="match status" value="1"/>
</dbReference>
<evidence type="ECO:0000259" key="4">
    <source>
        <dbReference type="PROSITE" id="PS01124"/>
    </source>
</evidence>
<keyword evidence="3" id="KW-0804">Transcription</keyword>
<dbReference type="OrthoDB" id="2644630at2"/>
<dbReference type="PANTHER" id="PTHR43280">
    <property type="entry name" value="ARAC-FAMILY TRANSCRIPTIONAL REGULATOR"/>
    <property type="match status" value="1"/>
</dbReference>
<dbReference type="InterPro" id="IPR037923">
    <property type="entry name" value="HTH-like"/>
</dbReference>
<evidence type="ECO:0000256" key="3">
    <source>
        <dbReference type="ARBA" id="ARBA00023163"/>
    </source>
</evidence>
<dbReference type="InterPro" id="IPR018062">
    <property type="entry name" value="HTH_AraC-typ_CS"/>
</dbReference>
<dbReference type="InterPro" id="IPR018060">
    <property type="entry name" value="HTH_AraC"/>
</dbReference>
<sequence>MLKLLDVTLDRSMNWYGHSEGADTDQKHTLVLVSYGKCVYWIGADKLILEKGDLLLIPPGTDYYGKTVPTVFHEKLVVRFHAEQLASELPLLQQPVEVHARLGRFEWMLDRLRSLHTEWTDGTPYANIRGAAIIAEIVALWNREFDQGPIASNTQKLVERMKQYIQQYHREKVTKDELGAYINRTPNYAATLFRRATGQTISEAVHTARMKTAIYMLTDSLLTVNEISDYLGYRDVSYFQRVFKRTTGRTPSSYSK</sequence>
<dbReference type="Gene3D" id="1.10.10.60">
    <property type="entry name" value="Homeodomain-like"/>
    <property type="match status" value="2"/>
</dbReference>
<dbReference type="InterPro" id="IPR020449">
    <property type="entry name" value="Tscrpt_reg_AraC-type_HTH"/>
</dbReference>
<dbReference type="SMART" id="SM00342">
    <property type="entry name" value="HTH_ARAC"/>
    <property type="match status" value="1"/>
</dbReference>
<evidence type="ECO:0000256" key="1">
    <source>
        <dbReference type="ARBA" id="ARBA00023015"/>
    </source>
</evidence>
<organism evidence="5 6">
    <name type="scientific">Paenibacillus cellulosilyticus</name>
    <dbReference type="NCBI Taxonomy" id="375489"/>
    <lineage>
        <taxon>Bacteria</taxon>
        <taxon>Bacillati</taxon>
        <taxon>Bacillota</taxon>
        <taxon>Bacilli</taxon>
        <taxon>Bacillales</taxon>
        <taxon>Paenibacillaceae</taxon>
        <taxon>Paenibacillus</taxon>
    </lineage>
</organism>
<dbReference type="SUPFAM" id="SSF46689">
    <property type="entry name" value="Homeodomain-like"/>
    <property type="match status" value="1"/>
</dbReference>
<dbReference type="PANTHER" id="PTHR43280:SF10">
    <property type="entry name" value="REGULATORY PROTEIN POCR"/>
    <property type="match status" value="1"/>
</dbReference>
<comment type="caution">
    <text evidence="5">The sequence shown here is derived from an EMBL/GenBank/DDBJ whole genome shotgun (WGS) entry which is preliminary data.</text>
</comment>
<dbReference type="PROSITE" id="PS01124">
    <property type="entry name" value="HTH_ARAC_FAMILY_2"/>
    <property type="match status" value="1"/>
</dbReference>
<name>A0A2V2YR58_9BACL</name>
<dbReference type="PROSITE" id="PS00041">
    <property type="entry name" value="HTH_ARAC_FAMILY_1"/>
    <property type="match status" value="1"/>
</dbReference>
<evidence type="ECO:0000313" key="5">
    <source>
        <dbReference type="EMBL" id="PWV95829.1"/>
    </source>
</evidence>
<dbReference type="GO" id="GO:0043565">
    <property type="term" value="F:sequence-specific DNA binding"/>
    <property type="evidence" value="ECO:0007669"/>
    <property type="project" value="InterPro"/>
</dbReference>